<dbReference type="InterPro" id="IPR036412">
    <property type="entry name" value="HAD-like_sf"/>
</dbReference>
<dbReference type="InterPro" id="IPR004274">
    <property type="entry name" value="FCP1_dom"/>
</dbReference>
<dbReference type="InterPro" id="IPR023198">
    <property type="entry name" value="PGP-like_dom2"/>
</dbReference>
<dbReference type="PATRIC" id="fig|649755.3.peg.125"/>
<dbReference type="SFLD" id="SFLDG01135">
    <property type="entry name" value="C1.5.6:_HAD__Beta-PGM__Phospha"/>
    <property type="match status" value="1"/>
</dbReference>
<sequence length="294" mass="34124">MIDTVIFDFDGLLVDTEIIAYETYHQILDKHGFVFTKEEYTQYYSEKTDTLNAENIIKHYHLPYTIEELLQMTFELEEKISSKGVKLKPGAKELLAYLKANHYHIALATSSFKKRAVNILQEHDILKYFDTCVFLEDVKHSKPHPEIFLKALEKLNVSNKNAIVLEDSENGIKAAINAKIDVICIPDMKIPSKEYLDKTLFTGRSLFDVLTYLQTNSSDDFTKKDEQMKIIEIFNRDPLLIQKLLEVWESSVRATHLFLSDNDINHIKEYVPQALKEVDHLLIIETIRKSLLVL</sequence>
<dbReference type="AlphaFoldDB" id="U2PT87"/>
<organism evidence="2 3">
    <name type="scientific">Faecalitalea cylindroides ATCC 27803</name>
    <dbReference type="NCBI Taxonomy" id="649755"/>
    <lineage>
        <taxon>Bacteria</taxon>
        <taxon>Bacillati</taxon>
        <taxon>Bacillota</taxon>
        <taxon>Erysipelotrichia</taxon>
        <taxon>Erysipelotrichales</taxon>
        <taxon>Erysipelotrichaceae</taxon>
        <taxon>Faecalitalea</taxon>
    </lineage>
</organism>
<dbReference type="NCBIfam" id="TIGR01509">
    <property type="entry name" value="HAD-SF-IA-v3"/>
    <property type="match status" value="1"/>
</dbReference>
<reference evidence="2 3" key="1">
    <citation type="submission" date="2013-06" db="EMBL/GenBank/DDBJ databases">
        <authorList>
            <person name="Weinstock G."/>
            <person name="Sodergren E."/>
            <person name="Lobos E.A."/>
            <person name="Fulton L."/>
            <person name="Fulton R."/>
            <person name="Courtney L."/>
            <person name="Fronick C."/>
            <person name="O'Laughlin M."/>
            <person name="Godfrey J."/>
            <person name="Wilson R.M."/>
            <person name="Miner T."/>
            <person name="Farmer C."/>
            <person name="Delehaunty K."/>
            <person name="Cordes M."/>
            <person name="Minx P."/>
            <person name="Tomlinson C."/>
            <person name="Chen J."/>
            <person name="Wollam A."/>
            <person name="Pepin K.H."/>
            <person name="Bhonagiri V."/>
            <person name="Zhang X."/>
            <person name="Warren W."/>
            <person name="Mitreva M."/>
            <person name="Mardis E.R."/>
            <person name="Wilson R.K."/>
        </authorList>
    </citation>
    <scope>NUCLEOTIDE SEQUENCE [LARGE SCALE GENOMIC DNA]</scope>
    <source>
        <strain evidence="2 3">ATCC 27803</strain>
    </source>
</reference>
<dbReference type="PANTHER" id="PTHR18901">
    <property type="entry name" value="2-DEOXYGLUCOSE-6-PHOSPHATE PHOSPHATASE 2"/>
    <property type="match status" value="1"/>
</dbReference>
<dbReference type="RefSeq" id="WP_248660676.1">
    <property type="nucleotide sequence ID" value="NZ_KI271032.1"/>
</dbReference>
<protein>
    <submittedName>
        <fullName evidence="2">HAD hydrolase, family IA, variant 3</fullName>
    </submittedName>
</protein>
<name>U2PT87_9FIRM</name>
<dbReference type="HOGENOM" id="CLU_045011_13_3_9"/>
<dbReference type="InterPro" id="IPR023214">
    <property type="entry name" value="HAD_sf"/>
</dbReference>
<proteinExistence type="predicted"/>
<accession>U2PT87</accession>
<gene>
    <name evidence="2" type="ORF">HMPREF0367_00140</name>
</gene>
<dbReference type="InterPro" id="IPR006439">
    <property type="entry name" value="HAD-SF_hydro_IA"/>
</dbReference>
<dbReference type="SFLD" id="SFLDS00003">
    <property type="entry name" value="Haloacid_Dehalogenase"/>
    <property type="match status" value="1"/>
</dbReference>
<dbReference type="Proteomes" id="UP000016658">
    <property type="component" value="Unassembled WGS sequence"/>
</dbReference>
<dbReference type="EMBL" id="AWVI01000007">
    <property type="protein sequence ID" value="ERK47336.1"/>
    <property type="molecule type" value="Genomic_DNA"/>
</dbReference>
<dbReference type="PROSITE" id="PS50969">
    <property type="entry name" value="FCP1"/>
    <property type="match status" value="1"/>
</dbReference>
<dbReference type="CDD" id="cd07505">
    <property type="entry name" value="HAD_BPGM-like"/>
    <property type="match status" value="1"/>
</dbReference>
<dbReference type="InterPro" id="IPR041492">
    <property type="entry name" value="HAD_2"/>
</dbReference>
<keyword evidence="2" id="KW-0378">Hydrolase</keyword>
<dbReference type="GO" id="GO:0016787">
    <property type="term" value="F:hydrolase activity"/>
    <property type="evidence" value="ECO:0007669"/>
    <property type="project" value="UniProtKB-KW"/>
</dbReference>
<dbReference type="Pfam" id="PF13419">
    <property type="entry name" value="HAD_2"/>
    <property type="match status" value="1"/>
</dbReference>
<dbReference type="Gene3D" id="1.10.150.240">
    <property type="entry name" value="Putative phosphatase, domain 2"/>
    <property type="match status" value="1"/>
</dbReference>
<feature type="domain" description="FCP1 homology" evidence="1">
    <location>
        <begin position="1"/>
        <end position="213"/>
    </location>
</feature>
<comment type="caution">
    <text evidence="2">The sequence shown here is derived from an EMBL/GenBank/DDBJ whole genome shotgun (WGS) entry which is preliminary data.</text>
</comment>
<evidence type="ECO:0000313" key="3">
    <source>
        <dbReference type="Proteomes" id="UP000016658"/>
    </source>
</evidence>
<dbReference type="SUPFAM" id="SSF56784">
    <property type="entry name" value="HAD-like"/>
    <property type="match status" value="1"/>
</dbReference>
<dbReference type="Gene3D" id="3.40.50.1000">
    <property type="entry name" value="HAD superfamily/HAD-like"/>
    <property type="match status" value="1"/>
</dbReference>
<dbReference type="SFLD" id="SFLDG01129">
    <property type="entry name" value="C1.5:_HAD__Beta-PGM__Phosphata"/>
    <property type="match status" value="1"/>
</dbReference>
<evidence type="ECO:0000313" key="2">
    <source>
        <dbReference type="EMBL" id="ERK47336.1"/>
    </source>
</evidence>
<evidence type="ECO:0000259" key="1">
    <source>
        <dbReference type="PROSITE" id="PS50969"/>
    </source>
</evidence>
<dbReference type="PANTHER" id="PTHR18901:SF38">
    <property type="entry name" value="PSEUDOURIDINE-5'-PHOSPHATASE"/>
    <property type="match status" value="1"/>
</dbReference>
<dbReference type="PRINTS" id="PR00413">
    <property type="entry name" value="HADHALOGNASE"/>
</dbReference>